<keyword evidence="1" id="KW-0812">Transmembrane</keyword>
<evidence type="ECO:0000313" key="2">
    <source>
        <dbReference type="EMBL" id="CAL4068655.1"/>
    </source>
</evidence>
<gene>
    <name evidence="2" type="ORF">MNOR_LOCUS7398</name>
</gene>
<evidence type="ECO:0000256" key="1">
    <source>
        <dbReference type="SAM" id="Phobius"/>
    </source>
</evidence>
<evidence type="ECO:0000313" key="3">
    <source>
        <dbReference type="Proteomes" id="UP001497623"/>
    </source>
</evidence>
<dbReference type="Proteomes" id="UP001497623">
    <property type="component" value="Unassembled WGS sequence"/>
</dbReference>
<accession>A0AAV2Q4L5</accession>
<dbReference type="AlphaFoldDB" id="A0AAV2Q4L5"/>
<protein>
    <submittedName>
        <fullName evidence="2">Uncharacterized protein</fullName>
    </submittedName>
</protein>
<comment type="caution">
    <text evidence="2">The sequence shown here is derived from an EMBL/GenBank/DDBJ whole genome shotgun (WGS) entry which is preliminary data.</text>
</comment>
<dbReference type="EMBL" id="CAXKWB010003244">
    <property type="protein sequence ID" value="CAL4068655.1"/>
    <property type="molecule type" value="Genomic_DNA"/>
</dbReference>
<proteinExistence type="predicted"/>
<reference evidence="2 3" key="1">
    <citation type="submission" date="2024-05" db="EMBL/GenBank/DDBJ databases">
        <authorList>
            <person name="Wallberg A."/>
        </authorList>
    </citation>
    <scope>NUCLEOTIDE SEQUENCE [LARGE SCALE GENOMIC DNA]</scope>
</reference>
<keyword evidence="1" id="KW-0472">Membrane</keyword>
<keyword evidence="1" id="KW-1133">Transmembrane helix</keyword>
<keyword evidence="3" id="KW-1185">Reference proteome</keyword>
<organism evidence="2 3">
    <name type="scientific">Meganyctiphanes norvegica</name>
    <name type="common">Northern krill</name>
    <name type="synonym">Thysanopoda norvegica</name>
    <dbReference type="NCBI Taxonomy" id="48144"/>
    <lineage>
        <taxon>Eukaryota</taxon>
        <taxon>Metazoa</taxon>
        <taxon>Ecdysozoa</taxon>
        <taxon>Arthropoda</taxon>
        <taxon>Crustacea</taxon>
        <taxon>Multicrustacea</taxon>
        <taxon>Malacostraca</taxon>
        <taxon>Eumalacostraca</taxon>
        <taxon>Eucarida</taxon>
        <taxon>Euphausiacea</taxon>
        <taxon>Euphausiidae</taxon>
        <taxon>Meganyctiphanes</taxon>
    </lineage>
</organism>
<feature type="transmembrane region" description="Helical" evidence="1">
    <location>
        <begin position="81"/>
        <end position="103"/>
    </location>
</feature>
<sequence length="111" mass="12983">MIDIEALSRDQLSEKAWTHRRPSCHANFNNILLNMKRGGLSNSAHISPLRSRLLTKVNGERSADAMGPSLNHKYFRLIKKILFSTYFHTFFLAYLKMLIRYSFNILNFFSE</sequence>
<name>A0AAV2Q4L5_MEGNR</name>